<organism evidence="2 3">
    <name type="scientific">Blattamonas nauphoetae</name>
    <dbReference type="NCBI Taxonomy" id="2049346"/>
    <lineage>
        <taxon>Eukaryota</taxon>
        <taxon>Metamonada</taxon>
        <taxon>Preaxostyla</taxon>
        <taxon>Oxymonadida</taxon>
        <taxon>Blattamonas</taxon>
    </lineage>
</organism>
<sequence length="212" mass="23777">MTPRPTLATSNPINMPIYETVFKQVLVPSEKYLYHLCANRLSIIDALFVCARLSRHFGRTEKPKCFFVPSARRAARIVRHSAASGLADLETLPPSTPSLTPFIIPFLPLLVHSNLHNQSTPSQSLFDHNWREKGLTVKSGCLLCLMSKLTIQLARSTPSNFDRHPPTSIDSSLFSDCCPHSRSFHTLPVTRKQTSQKIDGRGGFERMDENTC</sequence>
<gene>
    <name evidence="2" type="ORF">BLNAU_1570</name>
</gene>
<dbReference type="Proteomes" id="UP001281761">
    <property type="component" value="Unassembled WGS sequence"/>
</dbReference>
<comment type="caution">
    <text evidence="2">The sequence shown here is derived from an EMBL/GenBank/DDBJ whole genome shotgun (WGS) entry which is preliminary data.</text>
</comment>
<accession>A0ABQ9YIE2</accession>
<evidence type="ECO:0000313" key="3">
    <source>
        <dbReference type="Proteomes" id="UP001281761"/>
    </source>
</evidence>
<evidence type="ECO:0000313" key="2">
    <source>
        <dbReference type="EMBL" id="KAK2963527.1"/>
    </source>
</evidence>
<feature type="compositionally biased region" description="Basic and acidic residues" evidence="1">
    <location>
        <begin position="198"/>
        <end position="212"/>
    </location>
</feature>
<name>A0ABQ9YIE2_9EUKA</name>
<reference evidence="2 3" key="1">
    <citation type="journal article" date="2022" name="bioRxiv">
        <title>Genomics of Preaxostyla Flagellates Illuminates Evolutionary Transitions and the Path Towards Mitochondrial Loss.</title>
        <authorList>
            <person name="Novak L.V.F."/>
            <person name="Treitli S.C."/>
            <person name="Pyrih J."/>
            <person name="Halakuc P."/>
            <person name="Pipaliya S.V."/>
            <person name="Vacek V."/>
            <person name="Brzon O."/>
            <person name="Soukal P."/>
            <person name="Eme L."/>
            <person name="Dacks J.B."/>
            <person name="Karnkowska A."/>
            <person name="Elias M."/>
            <person name="Hampl V."/>
        </authorList>
    </citation>
    <scope>NUCLEOTIDE SEQUENCE [LARGE SCALE GENOMIC DNA]</scope>
    <source>
        <strain evidence="2">NAU3</strain>
        <tissue evidence="2">Gut</tissue>
    </source>
</reference>
<feature type="region of interest" description="Disordered" evidence="1">
    <location>
        <begin position="191"/>
        <end position="212"/>
    </location>
</feature>
<keyword evidence="3" id="KW-1185">Reference proteome</keyword>
<protein>
    <submittedName>
        <fullName evidence="2">Uncharacterized protein</fullName>
    </submittedName>
</protein>
<dbReference type="EMBL" id="JARBJD010000006">
    <property type="protein sequence ID" value="KAK2963527.1"/>
    <property type="molecule type" value="Genomic_DNA"/>
</dbReference>
<proteinExistence type="predicted"/>
<evidence type="ECO:0000256" key="1">
    <source>
        <dbReference type="SAM" id="MobiDB-lite"/>
    </source>
</evidence>